<protein>
    <recommendedName>
        <fullName evidence="2">CHAT domain-containing protein</fullName>
    </recommendedName>
</protein>
<organism evidence="1">
    <name type="scientific">Symploca sp. SIO1C4</name>
    <dbReference type="NCBI Taxonomy" id="2607765"/>
    <lineage>
        <taxon>Bacteria</taxon>
        <taxon>Bacillati</taxon>
        <taxon>Cyanobacteriota</taxon>
        <taxon>Cyanophyceae</taxon>
        <taxon>Coleofasciculales</taxon>
        <taxon>Coleofasciculaceae</taxon>
        <taxon>Symploca</taxon>
    </lineage>
</organism>
<evidence type="ECO:0008006" key="2">
    <source>
        <dbReference type="Google" id="ProtNLM"/>
    </source>
</evidence>
<name>A0A6B3NB55_9CYAN</name>
<dbReference type="EMBL" id="JAAHFQ010000265">
    <property type="protein sequence ID" value="NER28820.1"/>
    <property type="molecule type" value="Genomic_DNA"/>
</dbReference>
<reference evidence="1" key="1">
    <citation type="submission" date="2019-11" db="EMBL/GenBank/DDBJ databases">
        <title>Genomic insights into an expanded diversity of filamentous marine cyanobacteria reveals the extraordinary biosynthetic potential of Moorea and Okeania.</title>
        <authorList>
            <person name="Ferreira Leao T."/>
            <person name="Wang M."/>
            <person name="Moss N."/>
            <person name="Da Silva R."/>
            <person name="Sanders J."/>
            <person name="Nurk S."/>
            <person name="Gurevich A."/>
            <person name="Humphrey G."/>
            <person name="Reher R."/>
            <person name="Zhu Q."/>
            <person name="Belda-Ferre P."/>
            <person name="Glukhov E."/>
            <person name="Rex R."/>
            <person name="Dorrestein P.C."/>
            <person name="Knight R."/>
            <person name="Pevzner P."/>
            <person name="Gerwick W.H."/>
            <person name="Gerwick L."/>
        </authorList>
    </citation>
    <scope>NUCLEOTIDE SEQUENCE</scope>
    <source>
        <strain evidence="1">SIO1C4</strain>
    </source>
</reference>
<evidence type="ECO:0000313" key="1">
    <source>
        <dbReference type="EMBL" id="NER28820.1"/>
    </source>
</evidence>
<gene>
    <name evidence="1" type="ORF">F6J89_14575</name>
</gene>
<dbReference type="AlphaFoldDB" id="A0A6B3NB55"/>
<accession>A0A6B3NB55</accession>
<proteinExistence type="predicted"/>
<sequence>MNFWEVKVSRAIAFFVGYLVSTELHVELDSKITKAQALRQVQIALINCNYTGLANWGFQQRDSRSLPPEGDNRFSHPYYWAPLILIANGF</sequence>
<comment type="caution">
    <text evidence="1">The sequence shown here is derived from an EMBL/GenBank/DDBJ whole genome shotgun (WGS) entry which is preliminary data.</text>
</comment>